<sequence length="323" mass="37093">MKDERFIYKVVEMYYKRGMSQQQIGKALNVSRTTIFRALEKARDEGYVQIKINRPNDSLLNIEEQIEKKYGLKEVIIVYDRADSDIKSEVGYYTSDYILRSLHNGMKLAFSRGTTLQRTVEYMEKDMRLRSQKYKDLEILPMQGSSNRNPTNDQHYRFSFTNYLIDRIALLLDCSGYSFLAPIVASSAEVRDILMNEPCIQEVLERTRQADMAVTGIGTLGPTSNIMNDPMVTRQDREDIMRKGGIGEISGHILDEHGELVNCSYEHKMIGISAEDMKKIPLRVGAACGEEKKEIILSTLLGHFVNVLITDEKVARYLLEYQE</sequence>
<feature type="domain" description="Sugar-binding" evidence="5">
    <location>
        <begin position="58"/>
        <end position="320"/>
    </location>
</feature>
<evidence type="ECO:0000256" key="1">
    <source>
        <dbReference type="ARBA" id="ARBA00010466"/>
    </source>
</evidence>
<dbReference type="PANTHER" id="PTHR34294">
    <property type="entry name" value="TRANSCRIPTIONAL REGULATOR-RELATED"/>
    <property type="match status" value="1"/>
</dbReference>
<evidence type="ECO:0000313" key="8">
    <source>
        <dbReference type="Proteomes" id="UP000539953"/>
    </source>
</evidence>
<organism evidence="7 8">
    <name type="scientific">Catenisphaera adipataccumulans</name>
    <dbReference type="NCBI Taxonomy" id="700500"/>
    <lineage>
        <taxon>Bacteria</taxon>
        <taxon>Bacillati</taxon>
        <taxon>Bacillota</taxon>
        <taxon>Erysipelotrichia</taxon>
        <taxon>Erysipelotrichales</taxon>
        <taxon>Erysipelotrichaceae</taxon>
        <taxon>Catenisphaera</taxon>
    </lineage>
</organism>
<dbReference type="Gene3D" id="3.40.50.1360">
    <property type="match status" value="1"/>
</dbReference>
<keyword evidence="2" id="KW-0805">Transcription regulation</keyword>
<dbReference type="SUPFAM" id="SSF100950">
    <property type="entry name" value="NagB/RpiA/CoA transferase-like"/>
    <property type="match status" value="1"/>
</dbReference>
<name>A0A7W8CWU6_9FIRM</name>
<comment type="similarity">
    <text evidence="1">Belongs to the SorC transcriptional regulatory family.</text>
</comment>
<evidence type="ECO:0000256" key="3">
    <source>
        <dbReference type="ARBA" id="ARBA00023125"/>
    </source>
</evidence>
<evidence type="ECO:0000256" key="4">
    <source>
        <dbReference type="ARBA" id="ARBA00023163"/>
    </source>
</evidence>
<gene>
    <name evidence="7" type="ORF">HNQ47_001063</name>
</gene>
<protein>
    <submittedName>
        <fullName evidence="7">DNA-binding transcriptional regulator LsrR (DeoR family)</fullName>
    </submittedName>
</protein>
<dbReference type="GO" id="GO:0030246">
    <property type="term" value="F:carbohydrate binding"/>
    <property type="evidence" value="ECO:0007669"/>
    <property type="project" value="InterPro"/>
</dbReference>
<dbReference type="SUPFAM" id="SSF46689">
    <property type="entry name" value="Homeodomain-like"/>
    <property type="match status" value="1"/>
</dbReference>
<dbReference type="InterPro" id="IPR051054">
    <property type="entry name" value="SorC_transcr_regulators"/>
</dbReference>
<dbReference type="GO" id="GO:0003700">
    <property type="term" value="F:DNA-binding transcription factor activity"/>
    <property type="evidence" value="ECO:0007669"/>
    <property type="project" value="InterPro"/>
</dbReference>
<dbReference type="Proteomes" id="UP000539953">
    <property type="component" value="Unassembled WGS sequence"/>
</dbReference>
<dbReference type="InterPro" id="IPR007630">
    <property type="entry name" value="RNA_pol_sigma70_r4"/>
</dbReference>
<dbReference type="Gene3D" id="1.10.10.60">
    <property type="entry name" value="Homeodomain-like"/>
    <property type="match status" value="1"/>
</dbReference>
<dbReference type="InterPro" id="IPR009057">
    <property type="entry name" value="Homeodomain-like_sf"/>
</dbReference>
<dbReference type="AlphaFoldDB" id="A0A7W8CWU6"/>
<dbReference type="GO" id="GO:0006352">
    <property type="term" value="P:DNA-templated transcription initiation"/>
    <property type="evidence" value="ECO:0007669"/>
    <property type="project" value="InterPro"/>
</dbReference>
<keyword evidence="8" id="KW-1185">Reference proteome</keyword>
<dbReference type="EMBL" id="JACHHK010000003">
    <property type="protein sequence ID" value="MBB5183043.1"/>
    <property type="molecule type" value="Genomic_DNA"/>
</dbReference>
<dbReference type="InterPro" id="IPR007324">
    <property type="entry name" value="Sugar-bd_dom_put"/>
</dbReference>
<keyword evidence="3 7" id="KW-0238">DNA-binding</keyword>
<dbReference type="RefSeq" id="WP_183328272.1">
    <property type="nucleotide sequence ID" value="NZ_JACHHK010000003.1"/>
</dbReference>
<dbReference type="InterPro" id="IPR037171">
    <property type="entry name" value="NagB/RpiA_transferase-like"/>
</dbReference>
<dbReference type="Pfam" id="PF04198">
    <property type="entry name" value="Sugar-bind"/>
    <property type="match status" value="1"/>
</dbReference>
<keyword evidence="4" id="KW-0804">Transcription</keyword>
<reference evidence="7 8" key="1">
    <citation type="submission" date="2020-08" db="EMBL/GenBank/DDBJ databases">
        <title>Genomic Encyclopedia of Type Strains, Phase IV (KMG-IV): sequencing the most valuable type-strain genomes for metagenomic binning, comparative biology and taxonomic classification.</title>
        <authorList>
            <person name="Goeker M."/>
        </authorList>
    </citation>
    <scope>NUCLEOTIDE SEQUENCE [LARGE SCALE GENOMIC DNA]</scope>
    <source>
        <strain evidence="7 8">DSM 25799</strain>
    </source>
</reference>
<dbReference type="Pfam" id="PF04545">
    <property type="entry name" value="Sigma70_r4"/>
    <property type="match status" value="1"/>
</dbReference>
<evidence type="ECO:0000256" key="2">
    <source>
        <dbReference type="ARBA" id="ARBA00023015"/>
    </source>
</evidence>
<comment type="caution">
    <text evidence="7">The sequence shown here is derived from an EMBL/GenBank/DDBJ whole genome shotgun (WGS) entry which is preliminary data.</text>
</comment>
<dbReference type="GO" id="GO:0003677">
    <property type="term" value="F:DNA binding"/>
    <property type="evidence" value="ECO:0007669"/>
    <property type="project" value="UniProtKB-KW"/>
</dbReference>
<proteinExistence type="inferred from homology"/>
<evidence type="ECO:0000259" key="5">
    <source>
        <dbReference type="Pfam" id="PF04198"/>
    </source>
</evidence>
<evidence type="ECO:0000259" key="6">
    <source>
        <dbReference type="Pfam" id="PF04545"/>
    </source>
</evidence>
<feature type="domain" description="RNA polymerase sigma-70 region 4" evidence="6">
    <location>
        <begin position="9"/>
        <end position="43"/>
    </location>
</feature>
<dbReference type="PANTHER" id="PTHR34294:SF1">
    <property type="entry name" value="TRANSCRIPTIONAL REGULATOR LSRR"/>
    <property type="match status" value="1"/>
</dbReference>
<accession>A0A7W8CWU6</accession>
<evidence type="ECO:0000313" key="7">
    <source>
        <dbReference type="EMBL" id="MBB5183043.1"/>
    </source>
</evidence>